<reference evidence="1 2" key="1">
    <citation type="submission" date="2020-06" db="EMBL/GenBank/DDBJ databases">
        <title>Frischella cerana isolated from Apis cerana gut homogenate.</title>
        <authorList>
            <person name="Wolter L.A."/>
            <person name="Suenami S."/>
            <person name="Miyazaki R."/>
        </authorList>
    </citation>
    <scope>NUCLEOTIDE SEQUENCE [LARGE SCALE GENOMIC DNA]</scope>
    <source>
        <strain evidence="1 2">Ac13</strain>
    </source>
</reference>
<dbReference type="RefSeq" id="WP_187754187.1">
    <property type="nucleotide sequence ID" value="NZ_JABURY010000001.1"/>
</dbReference>
<dbReference type="Proteomes" id="UP000651208">
    <property type="component" value="Unassembled WGS sequence"/>
</dbReference>
<evidence type="ECO:0000313" key="2">
    <source>
        <dbReference type="Proteomes" id="UP000651208"/>
    </source>
</evidence>
<sequence>MIKILSLYYIRDTFLSLALKYKKWNDTNLFSIEPIRLNNHSSITGEQHTYSWIHMDVRTFEKRYLLDEYFCTDATTLNEEKLITFIHS</sequence>
<protein>
    <submittedName>
        <fullName evidence="1">Uncharacterized protein</fullName>
    </submittedName>
</protein>
<comment type="caution">
    <text evidence="1">The sequence shown here is derived from an EMBL/GenBank/DDBJ whole genome shotgun (WGS) entry which is preliminary data.</text>
</comment>
<name>A0ABR7QU22_9GAMM</name>
<keyword evidence="2" id="KW-1185">Reference proteome</keyword>
<accession>A0ABR7QU22</accession>
<proteinExistence type="predicted"/>
<organism evidence="1 2">
    <name type="scientific">Frischella japonica</name>
    <dbReference type="NCBI Taxonomy" id="2741544"/>
    <lineage>
        <taxon>Bacteria</taxon>
        <taxon>Pseudomonadati</taxon>
        <taxon>Pseudomonadota</taxon>
        <taxon>Gammaproteobacteria</taxon>
        <taxon>Orbales</taxon>
        <taxon>Orbaceae</taxon>
        <taxon>Frischella</taxon>
    </lineage>
</organism>
<evidence type="ECO:0000313" key="1">
    <source>
        <dbReference type="EMBL" id="MBC9129717.1"/>
    </source>
</evidence>
<gene>
    <name evidence="1" type="ORF">FcAc13_00120</name>
</gene>
<dbReference type="EMBL" id="JABURY010000001">
    <property type="protein sequence ID" value="MBC9129717.1"/>
    <property type="molecule type" value="Genomic_DNA"/>
</dbReference>